<keyword evidence="1" id="KW-0732">Signal</keyword>
<evidence type="ECO:0000313" key="2">
    <source>
        <dbReference type="EMBL" id="GAA3958976.1"/>
    </source>
</evidence>
<feature type="chain" id="PRO_5047279765" description="Secreted protein" evidence="1">
    <location>
        <begin position="32"/>
        <end position="168"/>
    </location>
</feature>
<proteinExistence type="predicted"/>
<dbReference type="EMBL" id="BAAAZW010000005">
    <property type="protein sequence ID" value="GAA3958976.1"/>
    <property type="molecule type" value="Genomic_DNA"/>
</dbReference>
<evidence type="ECO:0000313" key="3">
    <source>
        <dbReference type="Proteomes" id="UP001418444"/>
    </source>
</evidence>
<dbReference type="RefSeq" id="WP_344782897.1">
    <property type="nucleotide sequence ID" value="NZ_BAAAZW010000005.1"/>
</dbReference>
<accession>A0ABP7P4B3</accession>
<comment type="caution">
    <text evidence="2">The sequence shown here is derived from an EMBL/GenBank/DDBJ whole genome shotgun (WGS) entry which is preliminary data.</text>
</comment>
<gene>
    <name evidence="2" type="ORF">GCM10022231_18260</name>
</gene>
<dbReference type="Proteomes" id="UP001418444">
    <property type="component" value="Unassembled WGS sequence"/>
</dbReference>
<sequence length="168" mass="16544">MNSRKTLPIACSVAAAAAVAGAALAHAPAQAEPPPVTIAAAPVSVLQWPAVGLQFSGLVVPMPVLGNVTAATTDQRGVTRLAAPAPPETCSATGGGALVAVNWINVTNGRSGTATVKPCPHFLDPTPTSRDVPTGSGQVMVSIHLIGSGAYPNAGQPSLPGVGTFTAP</sequence>
<protein>
    <recommendedName>
        <fullName evidence="4">Secreted protein</fullName>
    </recommendedName>
</protein>
<evidence type="ECO:0000256" key="1">
    <source>
        <dbReference type="SAM" id="SignalP"/>
    </source>
</evidence>
<name>A0ABP7P4B3_9ACTN</name>
<reference evidence="3" key="1">
    <citation type="journal article" date="2019" name="Int. J. Syst. Evol. Microbiol.">
        <title>The Global Catalogue of Microorganisms (GCM) 10K type strain sequencing project: providing services to taxonomists for standard genome sequencing and annotation.</title>
        <authorList>
            <consortium name="The Broad Institute Genomics Platform"/>
            <consortium name="The Broad Institute Genome Sequencing Center for Infectious Disease"/>
            <person name="Wu L."/>
            <person name="Ma J."/>
        </authorList>
    </citation>
    <scope>NUCLEOTIDE SEQUENCE [LARGE SCALE GENOMIC DNA]</scope>
    <source>
        <strain evidence="3">JCM 16923</strain>
    </source>
</reference>
<evidence type="ECO:0008006" key="4">
    <source>
        <dbReference type="Google" id="ProtNLM"/>
    </source>
</evidence>
<keyword evidence="3" id="KW-1185">Reference proteome</keyword>
<feature type="signal peptide" evidence="1">
    <location>
        <begin position="1"/>
        <end position="31"/>
    </location>
</feature>
<organism evidence="2 3">
    <name type="scientific">Gordonia caeni</name>
    <dbReference type="NCBI Taxonomy" id="1007097"/>
    <lineage>
        <taxon>Bacteria</taxon>
        <taxon>Bacillati</taxon>
        <taxon>Actinomycetota</taxon>
        <taxon>Actinomycetes</taxon>
        <taxon>Mycobacteriales</taxon>
        <taxon>Gordoniaceae</taxon>
        <taxon>Gordonia</taxon>
    </lineage>
</organism>